<dbReference type="InterPro" id="IPR008930">
    <property type="entry name" value="Terpenoid_cyclase/PrenylTrfase"/>
</dbReference>
<keyword evidence="2" id="KW-1185">Reference proteome</keyword>
<dbReference type="SUPFAM" id="SSF48239">
    <property type="entry name" value="Terpenoid cyclases/Protein prenyltransferases"/>
    <property type="match status" value="1"/>
</dbReference>
<dbReference type="Gene3D" id="1.50.10.20">
    <property type="match status" value="1"/>
</dbReference>
<dbReference type="EMBL" id="JAVIJP010000025">
    <property type="protein sequence ID" value="KAL3637414.1"/>
    <property type="molecule type" value="Genomic_DNA"/>
</dbReference>
<dbReference type="PANTHER" id="PTHR11764:SF71">
    <property type="entry name" value="TERPENE CYCLASE_MUTASE FAMILY MEMBER"/>
    <property type="match status" value="1"/>
</dbReference>
<name>A0ABD3D810_9LAMI</name>
<organism evidence="1 2">
    <name type="scientific">Castilleja foliolosa</name>
    <dbReference type="NCBI Taxonomy" id="1961234"/>
    <lineage>
        <taxon>Eukaryota</taxon>
        <taxon>Viridiplantae</taxon>
        <taxon>Streptophyta</taxon>
        <taxon>Embryophyta</taxon>
        <taxon>Tracheophyta</taxon>
        <taxon>Spermatophyta</taxon>
        <taxon>Magnoliopsida</taxon>
        <taxon>eudicotyledons</taxon>
        <taxon>Gunneridae</taxon>
        <taxon>Pentapetalae</taxon>
        <taxon>asterids</taxon>
        <taxon>lamiids</taxon>
        <taxon>Lamiales</taxon>
        <taxon>Orobanchaceae</taxon>
        <taxon>Pedicularideae</taxon>
        <taxon>Castillejinae</taxon>
        <taxon>Castilleja</taxon>
    </lineage>
</organism>
<dbReference type="AlphaFoldDB" id="A0ABD3D810"/>
<protein>
    <submittedName>
        <fullName evidence="1">Uncharacterized protein</fullName>
    </submittedName>
</protein>
<reference evidence="2" key="1">
    <citation type="journal article" date="2024" name="IScience">
        <title>Strigolactones Initiate the Formation of Haustorium-like Structures in Castilleja.</title>
        <authorList>
            <person name="Buerger M."/>
            <person name="Peterson D."/>
            <person name="Chory J."/>
        </authorList>
    </citation>
    <scope>NUCLEOTIDE SEQUENCE [LARGE SCALE GENOMIC DNA]</scope>
</reference>
<dbReference type="PANTHER" id="PTHR11764">
    <property type="entry name" value="TERPENE CYCLASE/MUTASE FAMILY MEMBER"/>
    <property type="match status" value="1"/>
</dbReference>
<comment type="caution">
    <text evidence="1">The sequence shown here is derived from an EMBL/GenBank/DDBJ whole genome shotgun (WGS) entry which is preliminary data.</text>
</comment>
<evidence type="ECO:0000313" key="2">
    <source>
        <dbReference type="Proteomes" id="UP001632038"/>
    </source>
</evidence>
<sequence length="192" mass="21743">MINSTYGSQRLMELLPFQKMSGTSLLAVGLKSGCILDVVIMIQSLQMMCWWAHDPNGDEFKHHLARVPDYLWLAEDAMKMQSFGSQLATHAVIATGMVEEYGDCLKNAHFYIRVSQIKENPTGNYKGMYRHFTKGAWTFSDQDQGWVVSDCTAEALKFAFSTMSSLLAFPIYEQGFEDQRGYVVQMHISSVL</sequence>
<proteinExistence type="predicted"/>
<dbReference type="InterPro" id="IPR018333">
    <property type="entry name" value="Squalene_cyclase"/>
</dbReference>
<accession>A0ABD3D810</accession>
<evidence type="ECO:0000313" key="1">
    <source>
        <dbReference type="EMBL" id="KAL3637414.1"/>
    </source>
</evidence>
<dbReference type="Proteomes" id="UP001632038">
    <property type="component" value="Unassembled WGS sequence"/>
</dbReference>
<gene>
    <name evidence="1" type="ORF">CASFOL_018582</name>
</gene>